<dbReference type="AlphaFoldDB" id="A0A9N7YM80"/>
<dbReference type="EMBL" id="CADEAL010001118">
    <property type="protein sequence ID" value="CAB1429289.1"/>
    <property type="molecule type" value="Genomic_DNA"/>
</dbReference>
<feature type="region of interest" description="Disordered" evidence="1">
    <location>
        <begin position="79"/>
        <end position="102"/>
    </location>
</feature>
<sequence>MVDRLGLGGGGGGGELLHLREKVLVCFTVTFRKSPLQDVGCSFPILNTTSDLLCTDSYVRSSGVLTALSLRLISNHRRTSRLSPENHRRTSQRNLRSRQLEE</sequence>
<evidence type="ECO:0000313" key="2">
    <source>
        <dbReference type="EMBL" id="CAB1429289.1"/>
    </source>
</evidence>
<reference evidence="2" key="1">
    <citation type="submission" date="2020-03" db="EMBL/GenBank/DDBJ databases">
        <authorList>
            <person name="Weist P."/>
        </authorList>
    </citation>
    <scope>NUCLEOTIDE SEQUENCE</scope>
</reference>
<evidence type="ECO:0000313" key="3">
    <source>
        <dbReference type="Proteomes" id="UP001153269"/>
    </source>
</evidence>
<name>A0A9N7YM80_PLEPL</name>
<comment type="caution">
    <text evidence="2">The sequence shown here is derived from an EMBL/GenBank/DDBJ whole genome shotgun (WGS) entry which is preliminary data.</text>
</comment>
<evidence type="ECO:0000256" key="1">
    <source>
        <dbReference type="SAM" id="MobiDB-lite"/>
    </source>
</evidence>
<organism evidence="2 3">
    <name type="scientific">Pleuronectes platessa</name>
    <name type="common">European plaice</name>
    <dbReference type="NCBI Taxonomy" id="8262"/>
    <lineage>
        <taxon>Eukaryota</taxon>
        <taxon>Metazoa</taxon>
        <taxon>Chordata</taxon>
        <taxon>Craniata</taxon>
        <taxon>Vertebrata</taxon>
        <taxon>Euteleostomi</taxon>
        <taxon>Actinopterygii</taxon>
        <taxon>Neopterygii</taxon>
        <taxon>Teleostei</taxon>
        <taxon>Neoteleostei</taxon>
        <taxon>Acanthomorphata</taxon>
        <taxon>Carangaria</taxon>
        <taxon>Pleuronectiformes</taxon>
        <taxon>Pleuronectoidei</taxon>
        <taxon>Pleuronectidae</taxon>
        <taxon>Pleuronectes</taxon>
    </lineage>
</organism>
<proteinExistence type="predicted"/>
<keyword evidence="3" id="KW-1185">Reference proteome</keyword>
<accession>A0A9N7YM80</accession>
<dbReference type="Proteomes" id="UP001153269">
    <property type="component" value="Unassembled WGS sequence"/>
</dbReference>
<protein>
    <submittedName>
        <fullName evidence="2">Uncharacterized protein</fullName>
    </submittedName>
</protein>
<gene>
    <name evidence="2" type="ORF">PLEPLA_LOCUS17265</name>
</gene>